<dbReference type="PROSITE" id="PS01124">
    <property type="entry name" value="HTH_ARAC_FAMILY_2"/>
    <property type="match status" value="1"/>
</dbReference>
<evidence type="ECO:0000313" key="6">
    <source>
        <dbReference type="Proteomes" id="UP001621714"/>
    </source>
</evidence>
<dbReference type="RefSeq" id="WP_347428185.1">
    <property type="nucleotide sequence ID" value="NZ_JBANFI010000007.1"/>
</dbReference>
<organism evidence="5 6">
    <name type="scientific">Marinospirillum alkalitolerans</name>
    <dbReference type="NCBI Taxonomy" id="3123374"/>
    <lineage>
        <taxon>Bacteria</taxon>
        <taxon>Pseudomonadati</taxon>
        <taxon>Pseudomonadota</taxon>
        <taxon>Gammaproteobacteria</taxon>
        <taxon>Oceanospirillales</taxon>
        <taxon>Oceanospirillaceae</taxon>
        <taxon>Marinospirillum</taxon>
    </lineage>
</organism>
<dbReference type="Gene3D" id="1.10.10.60">
    <property type="entry name" value="Homeodomain-like"/>
    <property type="match status" value="1"/>
</dbReference>
<dbReference type="InterPro" id="IPR027304">
    <property type="entry name" value="Trigger_fact/SurA_dom_sf"/>
</dbReference>
<keyword evidence="2" id="KW-0238">DNA-binding</keyword>
<keyword evidence="1" id="KW-0805">Transcription regulation</keyword>
<sequence length="361" mass="40960">MQDLLPQHVSAIFSTTRAGHQGVLAAAATGFSDFISQQGGDPERILGHSGLDPERLACPTQSLSLIHYCQAMETAAEQLGQDNFGLHYGYQFQPQSLGLLGYIGLCSATVEQALINLVHAFPYHQHDTLTRLVDQGNSWRLDYQVRHGGILCRRQDAELTLGMFLNLLRTGLGPQWAPKEVYFEHPRPENWHEHCKLFDAPVYFDQPYNALVIPKSQLQRSMPDHNPTLLLVMQDAIQRLNIQPPRQSLAEQIRLEIQLQLPQGEPCLEQLAAKMQTSQHSVQRQLQQEGTHFSQLVDQVRQDLAQHYLKQKQISISEMALLLGYSEVSAFSRAFRRWFTLSPRQWRCQYLAHHAPLAAAS</sequence>
<dbReference type="Pfam" id="PF12625">
    <property type="entry name" value="Arabinose_bd"/>
    <property type="match status" value="1"/>
</dbReference>
<dbReference type="PANTHER" id="PTHR47894">
    <property type="entry name" value="HTH-TYPE TRANSCRIPTIONAL REGULATOR GADX"/>
    <property type="match status" value="1"/>
</dbReference>
<evidence type="ECO:0000256" key="3">
    <source>
        <dbReference type="ARBA" id="ARBA00023163"/>
    </source>
</evidence>
<evidence type="ECO:0000259" key="4">
    <source>
        <dbReference type="PROSITE" id="PS01124"/>
    </source>
</evidence>
<dbReference type="SMART" id="SM00342">
    <property type="entry name" value="HTH_ARAC"/>
    <property type="match status" value="1"/>
</dbReference>
<protein>
    <submittedName>
        <fullName evidence="5">AraC family transcriptional regulator</fullName>
    </submittedName>
</protein>
<dbReference type="Proteomes" id="UP001621714">
    <property type="component" value="Unassembled WGS sequence"/>
</dbReference>
<dbReference type="SUPFAM" id="SSF109998">
    <property type="entry name" value="Triger factor/SurA peptide-binding domain-like"/>
    <property type="match status" value="1"/>
</dbReference>
<dbReference type="SUPFAM" id="SSF46689">
    <property type="entry name" value="Homeodomain-like"/>
    <property type="match status" value="1"/>
</dbReference>
<dbReference type="InterPro" id="IPR020449">
    <property type="entry name" value="Tscrpt_reg_AraC-type_HTH"/>
</dbReference>
<feature type="domain" description="HTH araC/xylS-type" evidence="4">
    <location>
        <begin position="251"/>
        <end position="349"/>
    </location>
</feature>
<dbReference type="InterPro" id="IPR009057">
    <property type="entry name" value="Homeodomain-like_sf"/>
</dbReference>
<dbReference type="InterPro" id="IPR018060">
    <property type="entry name" value="HTH_AraC"/>
</dbReference>
<dbReference type="InterPro" id="IPR032687">
    <property type="entry name" value="AraC-type_N"/>
</dbReference>
<keyword evidence="6" id="KW-1185">Reference proteome</keyword>
<proteinExistence type="predicted"/>
<evidence type="ECO:0000256" key="1">
    <source>
        <dbReference type="ARBA" id="ARBA00023015"/>
    </source>
</evidence>
<keyword evidence="3" id="KW-0804">Transcription</keyword>
<accession>A0ABW8PZ98</accession>
<gene>
    <name evidence="5" type="ORF">V6U78_11215</name>
</gene>
<dbReference type="Pfam" id="PF12833">
    <property type="entry name" value="HTH_18"/>
    <property type="match status" value="1"/>
</dbReference>
<dbReference type="PRINTS" id="PR00032">
    <property type="entry name" value="HTHARAC"/>
</dbReference>
<reference evidence="5 6" key="1">
    <citation type="submission" date="2024-02" db="EMBL/GenBank/DDBJ databases">
        <title>Marinospirillum sp. MEB 164 isolated from Lonar lake sediment.</title>
        <authorList>
            <person name="Joshi A."/>
            <person name="Thite S."/>
        </authorList>
    </citation>
    <scope>NUCLEOTIDE SEQUENCE [LARGE SCALE GENOMIC DNA]</scope>
    <source>
        <strain evidence="5 6">MEB164</strain>
    </source>
</reference>
<comment type="caution">
    <text evidence="5">The sequence shown here is derived from an EMBL/GenBank/DDBJ whole genome shotgun (WGS) entry which is preliminary data.</text>
</comment>
<evidence type="ECO:0000313" key="5">
    <source>
        <dbReference type="EMBL" id="MFK7161605.1"/>
    </source>
</evidence>
<dbReference type="PANTHER" id="PTHR47894:SF4">
    <property type="entry name" value="HTH-TYPE TRANSCRIPTIONAL REGULATOR GADX"/>
    <property type="match status" value="1"/>
</dbReference>
<evidence type="ECO:0000256" key="2">
    <source>
        <dbReference type="ARBA" id="ARBA00023125"/>
    </source>
</evidence>
<name>A0ABW8PZ98_9GAMM</name>
<dbReference type="EMBL" id="JBANFI010000007">
    <property type="protein sequence ID" value="MFK7161605.1"/>
    <property type="molecule type" value="Genomic_DNA"/>
</dbReference>